<name>A0AC34Q3A7_9BILA</name>
<proteinExistence type="predicted"/>
<evidence type="ECO:0000313" key="2">
    <source>
        <dbReference type="WBParaSite" id="JU765_v2.g12519.t1"/>
    </source>
</evidence>
<organism evidence="1 2">
    <name type="scientific">Panagrolaimus sp. JU765</name>
    <dbReference type="NCBI Taxonomy" id="591449"/>
    <lineage>
        <taxon>Eukaryota</taxon>
        <taxon>Metazoa</taxon>
        <taxon>Ecdysozoa</taxon>
        <taxon>Nematoda</taxon>
        <taxon>Chromadorea</taxon>
        <taxon>Rhabditida</taxon>
        <taxon>Tylenchina</taxon>
        <taxon>Panagrolaimomorpha</taxon>
        <taxon>Panagrolaimoidea</taxon>
        <taxon>Panagrolaimidae</taxon>
        <taxon>Panagrolaimus</taxon>
    </lineage>
</organism>
<sequence length="210" mass="24985">MDLNLTIQKNHEMDIPNVIYGGRSKPQYCQARQKVAIIIPYRNRKHQLYILINHLHSYLQRQELDYGIYVVEQIENQTFNRGKLLNVGIIEALKTYDWNCFVFHDVDLLLEDDRALYSCSDQPKHLSAYMDKFEYKIPYDNYFGGVSILSLEQLTKINGFSNNYWGWGGEDDDLRIRVKKNNYTIERYPMNISRYTMMKHIRDPGNEENL</sequence>
<protein>
    <submittedName>
        <fullName evidence="2">Beta-1,4-galactosyltransferase</fullName>
    </submittedName>
</protein>
<evidence type="ECO:0000313" key="1">
    <source>
        <dbReference type="Proteomes" id="UP000887576"/>
    </source>
</evidence>
<dbReference type="WBParaSite" id="JU765_v2.g12519.t1">
    <property type="protein sequence ID" value="JU765_v2.g12519.t1"/>
    <property type="gene ID" value="JU765_v2.g12519"/>
</dbReference>
<dbReference type="Proteomes" id="UP000887576">
    <property type="component" value="Unplaced"/>
</dbReference>
<accession>A0AC34Q3A7</accession>
<reference evidence="2" key="1">
    <citation type="submission" date="2022-11" db="UniProtKB">
        <authorList>
            <consortium name="WormBaseParasite"/>
        </authorList>
    </citation>
    <scope>IDENTIFICATION</scope>
</reference>